<organism evidence="1">
    <name type="scientific">Tanacetum cinerariifolium</name>
    <name type="common">Dalmatian daisy</name>
    <name type="synonym">Chrysanthemum cinerariifolium</name>
    <dbReference type="NCBI Taxonomy" id="118510"/>
    <lineage>
        <taxon>Eukaryota</taxon>
        <taxon>Viridiplantae</taxon>
        <taxon>Streptophyta</taxon>
        <taxon>Embryophyta</taxon>
        <taxon>Tracheophyta</taxon>
        <taxon>Spermatophyta</taxon>
        <taxon>Magnoliopsida</taxon>
        <taxon>eudicotyledons</taxon>
        <taxon>Gunneridae</taxon>
        <taxon>Pentapetalae</taxon>
        <taxon>asterids</taxon>
        <taxon>campanulids</taxon>
        <taxon>Asterales</taxon>
        <taxon>Asteraceae</taxon>
        <taxon>Asteroideae</taxon>
        <taxon>Anthemideae</taxon>
        <taxon>Anthemidinae</taxon>
        <taxon>Tanacetum</taxon>
    </lineage>
</organism>
<protein>
    <submittedName>
        <fullName evidence="1">RNA-directed DNA polymerase, eukaryota, reverse transcriptase zinc-binding domain protein</fullName>
    </submittedName>
</protein>
<keyword evidence="1" id="KW-0695">RNA-directed DNA polymerase</keyword>
<proteinExistence type="predicted"/>
<dbReference type="EMBL" id="BKCJ010005918">
    <property type="protein sequence ID" value="GEU69349.1"/>
    <property type="molecule type" value="Genomic_DNA"/>
</dbReference>
<sequence length="202" mass="23053">MSSVRQNAKRQIRVPSKLVDSNYGLVNGKNQKKKKKSLNDVTMCNDSLESNQVDFWEEVNVSQTGVNPVLVEEVRVENVSQTVENVVDSQNFNSQKGDKEGRKVSYANIMSNGSLDNKLDLIPTEINKDGIVVVVFDEEIVNEGSKKWELTVCGYFVRYKMSYQELIYNLFRMWGKFGFQSIIPNGNGVFLFKFRNNEGIQC</sequence>
<evidence type="ECO:0000313" key="1">
    <source>
        <dbReference type="EMBL" id="GEU69349.1"/>
    </source>
</evidence>
<accession>A0A6L2M7E3</accession>
<dbReference type="GO" id="GO:0003964">
    <property type="term" value="F:RNA-directed DNA polymerase activity"/>
    <property type="evidence" value="ECO:0007669"/>
    <property type="project" value="UniProtKB-KW"/>
</dbReference>
<reference evidence="1" key="1">
    <citation type="journal article" date="2019" name="Sci. Rep.">
        <title>Draft genome of Tanacetum cinerariifolium, the natural source of mosquito coil.</title>
        <authorList>
            <person name="Yamashiro T."/>
            <person name="Shiraishi A."/>
            <person name="Satake H."/>
            <person name="Nakayama K."/>
        </authorList>
    </citation>
    <scope>NUCLEOTIDE SEQUENCE</scope>
</reference>
<comment type="caution">
    <text evidence="1">The sequence shown here is derived from an EMBL/GenBank/DDBJ whole genome shotgun (WGS) entry which is preliminary data.</text>
</comment>
<dbReference type="AlphaFoldDB" id="A0A6L2M7E3"/>
<gene>
    <name evidence="1" type="ORF">Tci_041327</name>
</gene>
<keyword evidence="1" id="KW-0808">Transferase</keyword>
<keyword evidence="1" id="KW-0548">Nucleotidyltransferase</keyword>
<name>A0A6L2M7E3_TANCI</name>